<comment type="similarity">
    <text evidence="1">Belongs to the ATP-dependent AMP-binding enzyme family.</text>
</comment>
<evidence type="ECO:0000259" key="3">
    <source>
        <dbReference type="Pfam" id="PF00501"/>
    </source>
</evidence>
<dbReference type="Pfam" id="PF00501">
    <property type="entry name" value="AMP-binding"/>
    <property type="match status" value="1"/>
</dbReference>
<reference evidence="4" key="1">
    <citation type="submission" date="2022-01" db="EMBL/GenBank/DDBJ databases">
        <title>Genome sequnece data of strain Bradyrhizobium sp. nov.</title>
        <authorList>
            <person name="Zhang J."/>
        </authorList>
    </citation>
    <scope>NUCLEOTIDE SEQUENCE</scope>
    <source>
        <strain evidence="4">WYCCWR 12774</strain>
    </source>
</reference>
<evidence type="ECO:0000256" key="1">
    <source>
        <dbReference type="ARBA" id="ARBA00006432"/>
    </source>
</evidence>
<dbReference type="Gene3D" id="3.30.300.30">
    <property type="match status" value="1"/>
</dbReference>
<dbReference type="PANTHER" id="PTHR22754:SF32">
    <property type="entry name" value="DISCO-INTERACTING PROTEIN 2"/>
    <property type="match status" value="1"/>
</dbReference>
<feature type="domain" description="AMP-dependent synthetase/ligase" evidence="3">
    <location>
        <begin position="23"/>
        <end position="422"/>
    </location>
</feature>
<dbReference type="InterPro" id="IPR000873">
    <property type="entry name" value="AMP-dep_synth/lig_dom"/>
</dbReference>
<dbReference type="PANTHER" id="PTHR22754">
    <property type="entry name" value="DISCO-INTERACTING PROTEIN 2 DIP2 -RELATED"/>
    <property type="match status" value="1"/>
</dbReference>
<name>A0ABS9M297_9BRAD</name>
<gene>
    <name evidence="4" type="ORF">L6637_41780</name>
</gene>
<dbReference type="GO" id="GO:0016874">
    <property type="term" value="F:ligase activity"/>
    <property type="evidence" value="ECO:0007669"/>
    <property type="project" value="UniProtKB-KW"/>
</dbReference>
<dbReference type="RefSeq" id="WP_237874391.1">
    <property type="nucleotide sequence ID" value="NZ_JAKLUA010000053.1"/>
</dbReference>
<organism evidence="4 5">
    <name type="scientific">Bradyrhizobium zhengyangense</name>
    <dbReference type="NCBI Taxonomy" id="2911009"/>
    <lineage>
        <taxon>Bacteria</taxon>
        <taxon>Pseudomonadati</taxon>
        <taxon>Pseudomonadota</taxon>
        <taxon>Alphaproteobacteria</taxon>
        <taxon>Hyphomicrobiales</taxon>
        <taxon>Nitrobacteraceae</taxon>
        <taxon>Bradyrhizobium</taxon>
    </lineage>
</organism>
<accession>A0ABS9M297</accession>
<keyword evidence="5" id="KW-1185">Reference proteome</keyword>
<proteinExistence type="inferred from homology"/>
<dbReference type="InterPro" id="IPR040097">
    <property type="entry name" value="FAAL/FAAC"/>
</dbReference>
<evidence type="ECO:0000313" key="5">
    <source>
        <dbReference type="Proteomes" id="UP001139012"/>
    </source>
</evidence>
<protein>
    <submittedName>
        <fullName evidence="4">Fatty acyl-AMP ligase</fullName>
    </submittedName>
</protein>
<dbReference type="InterPro" id="IPR045851">
    <property type="entry name" value="AMP-bd_C_sf"/>
</dbReference>
<evidence type="ECO:0000256" key="2">
    <source>
        <dbReference type="ARBA" id="ARBA00022598"/>
    </source>
</evidence>
<dbReference type="Gene3D" id="3.40.50.12780">
    <property type="entry name" value="N-terminal domain of ligase-like"/>
    <property type="match status" value="1"/>
</dbReference>
<dbReference type="EMBL" id="JAKLUA010000053">
    <property type="protein sequence ID" value="MCG2673396.1"/>
    <property type="molecule type" value="Genomic_DNA"/>
</dbReference>
<dbReference type="InterPro" id="IPR042099">
    <property type="entry name" value="ANL_N_sf"/>
</dbReference>
<dbReference type="SUPFAM" id="SSF56801">
    <property type="entry name" value="Acetyl-CoA synthetase-like"/>
    <property type="match status" value="1"/>
</dbReference>
<dbReference type="Proteomes" id="UP001139012">
    <property type="component" value="Unassembled WGS sequence"/>
</dbReference>
<dbReference type="CDD" id="cd05931">
    <property type="entry name" value="FAAL"/>
    <property type="match status" value="1"/>
</dbReference>
<sequence length="597" mass="65734">MPIVIDILLNKVHQLQTFRELLEERALHRPHDLAYAFLVGTTPTNQWSYAELNRQAARVGRQLKALDAGGARALLVYPPGGDFLSSFLACLCRNVVAIPVPAPEAWNLRRSIPRLRAIAEDAQARIVLTTRKTEALWAGADNLSWDFKKIPWVTTDNCIDQSSHDLGDELIDPDLPAYLQYTSGSTSAPSGVAVSHRNLMHHLKVLHYTCGYGRGATVTWMPHFHDYGLVQGLLQPLYSGDPCYFMSPLSFLKRPSNWLAAITNYRATHSQGPNFAYSHCLRRIRDDELSALDLTSWNSAGNAAEPINPQVIDDFAGRFKAAGFRRESFAPAYGLAEATLLVSSTQGCSGPEILELDADALWRGQVTVSSRPAGNTRRLVSCGQLVRETRVSIVHPETRAKCSENEVGEIWVSSKSVAAGYWNDQPRTTAIFGAHLIDGSGPWLRTGDLGFLRDGHLFVCGRLKDLIIIRGSNYAPQDIEWAAQRSHPLVEFGEGAAFSLTVDDEERLAIFQELNGKEFPPGISPIDVAVNIRESIALEFEIRAYAVILAKRGTTPKTSSGKIQRGTCRMGLLNGSLARLFILSEGPLPKVDNNAPV</sequence>
<keyword evidence="2 4" id="KW-0436">Ligase</keyword>
<evidence type="ECO:0000313" key="4">
    <source>
        <dbReference type="EMBL" id="MCG2673396.1"/>
    </source>
</evidence>
<comment type="caution">
    <text evidence="4">The sequence shown here is derived from an EMBL/GenBank/DDBJ whole genome shotgun (WGS) entry which is preliminary data.</text>
</comment>